<feature type="domain" description="PAC" evidence="2">
    <location>
        <begin position="95"/>
        <end position="148"/>
    </location>
</feature>
<name>A0A1I2FVP8_9BACT</name>
<dbReference type="OrthoDB" id="5503776at2"/>
<protein>
    <submittedName>
        <fullName evidence="4">PAS domain S-box-containing protein</fullName>
    </submittedName>
</protein>
<keyword evidence="5" id="KW-1185">Reference proteome</keyword>
<dbReference type="Pfam" id="PF01740">
    <property type="entry name" value="STAS"/>
    <property type="match status" value="1"/>
</dbReference>
<dbReference type="Gene3D" id="3.30.750.24">
    <property type="entry name" value="STAS domain"/>
    <property type="match status" value="1"/>
</dbReference>
<dbReference type="InterPro" id="IPR051932">
    <property type="entry name" value="Bact_StressResp_Reg"/>
</dbReference>
<gene>
    <name evidence="4" type="ORF">SAMN02745121_06869</name>
</gene>
<dbReference type="InterPro" id="IPR036513">
    <property type="entry name" value="STAS_dom_sf"/>
</dbReference>
<dbReference type="InterPro" id="IPR013655">
    <property type="entry name" value="PAS_fold_3"/>
</dbReference>
<dbReference type="SUPFAM" id="SSF52091">
    <property type="entry name" value="SpoIIaa-like"/>
    <property type="match status" value="1"/>
</dbReference>
<dbReference type="Pfam" id="PF08447">
    <property type="entry name" value="PAS_3"/>
    <property type="match status" value="1"/>
</dbReference>
<dbReference type="PANTHER" id="PTHR33745">
    <property type="entry name" value="RSBT ANTAGONIST PROTEIN RSBS-RELATED"/>
    <property type="match status" value="1"/>
</dbReference>
<feature type="domain" description="STAS" evidence="3">
    <location>
        <begin position="164"/>
        <end position="275"/>
    </location>
</feature>
<dbReference type="CDD" id="cd07041">
    <property type="entry name" value="STAS_RsbR_RsbS_like"/>
    <property type="match status" value="1"/>
</dbReference>
<dbReference type="Proteomes" id="UP000199400">
    <property type="component" value="Unassembled WGS sequence"/>
</dbReference>
<organism evidence="4 5">
    <name type="scientific">Nannocystis exedens</name>
    <dbReference type="NCBI Taxonomy" id="54"/>
    <lineage>
        <taxon>Bacteria</taxon>
        <taxon>Pseudomonadati</taxon>
        <taxon>Myxococcota</taxon>
        <taxon>Polyangia</taxon>
        <taxon>Nannocystales</taxon>
        <taxon>Nannocystaceae</taxon>
        <taxon>Nannocystis</taxon>
    </lineage>
</organism>
<dbReference type="SUPFAM" id="SSF55785">
    <property type="entry name" value="PYP-like sensor domain (PAS domain)"/>
    <property type="match status" value="1"/>
</dbReference>
<dbReference type="AlphaFoldDB" id="A0A1I2FVP8"/>
<proteinExistence type="predicted"/>
<evidence type="ECO:0000259" key="3">
    <source>
        <dbReference type="PROSITE" id="PS50801"/>
    </source>
</evidence>
<evidence type="ECO:0000259" key="2">
    <source>
        <dbReference type="PROSITE" id="PS50113"/>
    </source>
</evidence>
<dbReference type="CDD" id="cd00130">
    <property type="entry name" value="PAS"/>
    <property type="match status" value="1"/>
</dbReference>
<reference evidence="5" key="1">
    <citation type="submission" date="2016-10" db="EMBL/GenBank/DDBJ databases">
        <authorList>
            <person name="Varghese N."/>
            <person name="Submissions S."/>
        </authorList>
    </citation>
    <scope>NUCLEOTIDE SEQUENCE [LARGE SCALE GENOMIC DNA]</scope>
    <source>
        <strain evidence="5">ATCC 25963</strain>
    </source>
</reference>
<dbReference type="InterPro" id="IPR001610">
    <property type="entry name" value="PAC"/>
</dbReference>
<dbReference type="NCBIfam" id="TIGR00229">
    <property type="entry name" value="sensory_box"/>
    <property type="match status" value="1"/>
</dbReference>
<dbReference type="InterPro" id="IPR035965">
    <property type="entry name" value="PAS-like_dom_sf"/>
</dbReference>
<keyword evidence="1" id="KW-0597">Phosphoprotein</keyword>
<dbReference type="EMBL" id="FOMX01000028">
    <property type="protein sequence ID" value="SFF09023.1"/>
    <property type="molecule type" value="Genomic_DNA"/>
</dbReference>
<dbReference type="InterPro" id="IPR002645">
    <property type="entry name" value="STAS_dom"/>
</dbReference>
<dbReference type="Gene3D" id="3.30.450.20">
    <property type="entry name" value="PAS domain"/>
    <property type="match status" value="1"/>
</dbReference>
<dbReference type="STRING" id="54.SAMN02745121_06869"/>
<evidence type="ECO:0000313" key="4">
    <source>
        <dbReference type="EMBL" id="SFF09023.1"/>
    </source>
</evidence>
<sequence length="285" mass="32172">MMTNDEKEIRRLLERYAMAVAVSGDGIWEYPAIDPEQAFHRNIPVHYSERFPELLGYDDGEFPQVASSWWDAIHPEDLSASSKAIADHFITGKPIFAEYRVLNRQGEIRWWQVFGDSMPDADNKGKIRAIGVVRDITALKLAEETARNQLELITRQQKAIRALSTPIIQLWDNIITLPLVGTINSERASEIMDRLLAEVVRLRARYAIMDMTGVDSVDTTTAEQLYRIIRAVGLLGGQVRLSGLNPAIAQTMTNLGVDISPFISHRNLQDALQACLRDSDRFVTH</sequence>
<evidence type="ECO:0000313" key="5">
    <source>
        <dbReference type="Proteomes" id="UP000199400"/>
    </source>
</evidence>
<dbReference type="InterPro" id="IPR000014">
    <property type="entry name" value="PAS"/>
</dbReference>
<dbReference type="PROSITE" id="PS50113">
    <property type="entry name" value="PAC"/>
    <property type="match status" value="1"/>
</dbReference>
<dbReference type="PANTHER" id="PTHR33745:SF3">
    <property type="entry name" value="RSBT CO-ANTAGONIST PROTEIN RSBRC"/>
    <property type="match status" value="1"/>
</dbReference>
<evidence type="ECO:0000256" key="1">
    <source>
        <dbReference type="ARBA" id="ARBA00022553"/>
    </source>
</evidence>
<dbReference type="PROSITE" id="PS50801">
    <property type="entry name" value="STAS"/>
    <property type="match status" value="1"/>
</dbReference>
<dbReference type="InterPro" id="IPR000700">
    <property type="entry name" value="PAS-assoc_C"/>
</dbReference>
<dbReference type="SMART" id="SM00086">
    <property type="entry name" value="PAC"/>
    <property type="match status" value="1"/>
</dbReference>
<accession>A0A1I2FVP8</accession>